<feature type="domain" description="Alkyl hydroperoxide reductase subunit C/ Thiol specific antioxidant" evidence="2">
    <location>
        <begin position="55"/>
        <end position="159"/>
    </location>
</feature>
<comment type="caution">
    <text evidence="3">The sequence shown here is derived from an EMBL/GenBank/DDBJ whole genome shotgun (WGS) entry which is preliminary data.</text>
</comment>
<dbReference type="Proteomes" id="UP000003560">
    <property type="component" value="Unassembled WGS sequence"/>
</dbReference>
<dbReference type="SUPFAM" id="SSF52833">
    <property type="entry name" value="Thioredoxin-like"/>
    <property type="match status" value="1"/>
</dbReference>
<evidence type="ECO:0000313" key="4">
    <source>
        <dbReference type="Proteomes" id="UP000003560"/>
    </source>
</evidence>
<keyword evidence="4" id="KW-1185">Reference proteome</keyword>
<dbReference type="EMBL" id="ABXJ01000105">
    <property type="protein sequence ID" value="EEA90004.1"/>
    <property type="molecule type" value="Genomic_DNA"/>
</dbReference>
<organism evidence="3 4">
    <name type="scientific">Collinsella stercoris DSM 13279</name>
    <dbReference type="NCBI Taxonomy" id="445975"/>
    <lineage>
        <taxon>Bacteria</taxon>
        <taxon>Bacillati</taxon>
        <taxon>Actinomycetota</taxon>
        <taxon>Coriobacteriia</taxon>
        <taxon>Coriobacteriales</taxon>
        <taxon>Coriobacteriaceae</taxon>
        <taxon>Collinsella</taxon>
    </lineage>
</organism>
<feature type="chain" id="PRO_5002845160" description="Alkyl hydroperoxide reductase subunit C/ Thiol specific antioxidant domain-containing protein" evidence="1">
    <location>
        <begin position="33"/>
        <end position="181"/>
    </location>
</feature>
<evidence type="ECO:0000256" key="1">
    <source>
        <dbReference type="SAM" id="SignalP"/>
    </source>
</evidence>
<dbReference type="HOGENOM" id="CLU_1486669_0_0_11"/>
<evidence type="ECO:0000259" key="2">
    <source>
        <dbReference type="Pfam" id="PF00578"/>
    </source>
</evidence>
<sequence length="181" mass="20391">MKTLRNMNRRNLCIAAAISLVAIILIAGNANATSIKSQQPKKGDPYTQQYCDLNKAEDFSLGNGKTYYSKLKPGEENILLFWGSFCPHCENVFDYIEQSGCKRAIERNLFTVSEDDGIEAIEQHKGEFPILLDSQWKTFDQFNLEHLPSALVIDDAGNILGSAEGEHDVKAMLDEYVQRNR</sequence>
<dbReference type="GeneID" id="98003480"/>
<dbReference type="RefSeq" id="WP_006721429.1">
    <property type="nucleotide sequence ID" value="NZ_CP085935.1"/>
</dbReference>
<dbReference type="Gene3D" id="3.40.30.10">
    <property type="entry name" value="Glutaredoxin"/>
    <property type="match status" value="1"/>
</dbReference>
<accession>B6GCH3</accession>
<reference evidence="3 4" key="2">
    <citation type="submission" date="2008-10" db="EMBL/GenBank/DDBJ databases">
        <authorList>
            <person name="Fulton L."/>
            <person name="Clifton S."/>
            <person name="Fulton B."/>
            <person name="Xu J."/>
            <person name="Minx P."/>
            <person name="Pepin K.H."/>
            <person name="Johnson M."/>
            <person name="Thiruvilangam P."/>
            <person name="Bhonagiri V."/>
            <person name="Nash W.E."/>
            <person name="Mardis E.R."/>
            <person name="Wilson R.K."/>
        </authorList>
    </citation>
    <scope>NUCLEOTIDE SEQUENCE [LARGE SCALE GENOMIC DNA]</scope>
    <source>
        <strain evidence="3 4">DSM 13279</strain>
    </source>
</reference>
<protein>
    <recommendedName>
        <fullName evidence="2">Alkyl hydroperoxide reductase subunit C/ Thiol specific antioxidant domain-containing protein</fullName>
    </recommendedName>
</protein>
<keyword evidence="1" id="KW-0732">Signal</keyword>
<dbReference type="GO" id="GO:0016209">
    <property type="term" value="F:antioxidant activity"/>
    <property type="evidence" value="ECO:0007669"/>
    <property type="project" value="InterPro"/>
</dbReference>
<dbReference type="Pfam" id="PF00578">
    <property type="entry name" value="AhpC-TSA"/>
    <property type="match status" value="1"/>
</dbReference>
<name>B6GCH3_9ACTN</name>
<dbReference type="AlphaFoldDB" id="B6GCH3"/>
<evidence type="ECO:0000313" key="3">
    <source>
        <dbReference type="EMBL" id="EEA90004.1"/>
    </source>
</evidence>
<dbReference type="InterPro" id="IPR000866">
    <property type="entry name" value="AhpC/TSA"/>
</dbReference>
<feature type="signal peptide" evidence="1">
    <location>
        <begin position="1"/>
        <end position="32"/>
    </location>
</feature>
<reference evidence="3 4" key="1">
    <citation type="submission" date="2008-10" db="EMBL/GenBank/DDBJ databases">
        <title>Draft genome sequence of Collinsella stercoris (DSM 13279).</title>
        <authorList>
            <person name="Sudarsanam P."/>
            <person name="Ley R."/>
            <person name="Guruge J."/>
            <person name="Turnbaugh P.J."/>
            <person name="Mahowald M."/>
            <person name="Liep D."/>
            <person name="Gordon J."/>
        </authorList>
    </citation>
    <scope>NUCLEOTIDE SEQUENCE [LARGE SCALE GENOMIC DNA]</scope>
    <source>
        <strain evidence="3 4">DSM 13279</strain>
    </source>
</reference>
<dbReference type="eggNOG" id="COG0526">
    <property type="taxonomic scope" value="Bacteria"/>
</dbReference>
<dbReference type="STRING" id="445975.COLSTE_01796"/>
<gene>
    <name evidence="3" type="ORF">COLSTE_01796</name>
</gene>
<dbReference type="GO" id="GO:0016491">
    <property type="term" value="F:oxidoreductase activity"/>
    <property type="evidence" value="ECO:0007669"/>
    <property type="project" value="InterPro"/>
</dbReference>
<dbReference type="InterPro" id="IPR036249">
    <property type="entry name" value="Thioredoxin-like_sf"/>
</dbReference>
<proteinExistence type="predicted"/>
<dbReference type="OrthoDB" id="9796554at2"/>